<comment type="caution">
    <text evidence="8">The sequence shown here is derived from an EMBL/GenBank/DDBJ whole genome shotgun (WGS) entry which is preliminary data.</text>
</comment>
<keyword evidence="9" id="KW-1185">Reference proteome</keyword>
<gene>
    <name evidence="8" type="ORF">GCM10009750_12600</name>
</gene>
<accession>A0ABN2MK89</accession>
<evidence type="ECO:0000256" key="5">
    <source>
        <dbReference type="ARBA" id="ARBA00023204"/>
    </source>
</evidence>
<dbReference type="InterPro" id="IPR011335">
    <property type="entry name" value="Restrct_endonuc-II-like"/>
</dbReference>
<keyword evidence="4" id="KW-0378">Hydrolase</keyword>
<evidence type="ECO:0000256" key="6">
    <source>
        <dbReference type="ARBA" id="ARBA00029466"/>
    </source>
</evidence>
<keyword evidence="2 8" id="KW-0255">Endonuclease</keyword>
<sequence>MQSNKGRDTSLELGIRKDLFRLGYRYRVNYRPVATLRRTADIVFTRKKVAIFLDGCFWHGCPTHYTVPKANAAYWAHKVAANVDRDAETTRLLTEAGWSVLRFWEHRPADEVVAEIVNELNRVTAESGAISPVRSSPP</sequence>
<keyword evidence="5" id="KW-0234">DNA repair</keyword>
<dbReference type="EMBL" id="BAAANK010000003">
    <property type="protein sequence ID" value="GAA1830260.1"/>
    <property type="molecule type" value="Genomic_DNA"/>
</dbReference>
<dbReference type="CDD" id="cd00221">
    <property type="entry name" value="Vsr"/>
    <property type="match status" value="1"/>
</dbReference>
<protein>
    <submittedName>
        <fullName evidence="8">Very short patch repair endonuclease</fullName>
    </submittedName>
</protein>
<evidence type="ECO:0000313" key="9">
    <source>
        <dbReference type="Proteomes" id="UP001501746"/>
    </source>
</evidence>
<keyword evidence="3" id="KW-0227">DNA damage</keyword>
<dbReference type="InterPro" id="IPR007569">
    <property type="entry name" value="DUF559"/>
</dbReference>
<organism evidence="8 9">
    <name type="scientific">Agromyces salentinus</name>
    <dbReference type="NCBI Taxonomy" id="269421"/>
    <lineage>
        <taxon>Bacteria</taxon>
        <taxon>Bacillati</taxon>
        <taxon>Actinomycetota</taxon>
        <taxon>Actinomycetes</taxon>
        <taxon>Micrococcales</taxon>
        <taxon>Microbacteriaceae</taxon>
        <taxon>Agromyces</taxon>
    </lineage>
</organism>
<feature type="domain" description="DUF559" evidence="7">
    <location>
        <begin position="81"/>
        <end position="120"/>
    </location>
</feature>
<dbReference type="NCBIfam" id="TIGR00632">
    <property type="entry name" value="vsr"/>
    <property type="match status" value="1"/>
</dbReference>
<dbReference type="Pfam" id="PF03852">
    <property type="entry name" value="Vsr"/>
    <property type="match status" value="1"/>
</dbReference>
<comment type="similarity">
    <text evidence="6">Belongs to the Vsr family.</text>
</comment>
<dbReference type="SUPFAM" id="SSF52980">
    <property type="entry name" value="Restriction endonuclease-like"/>
    <property type="match status" value="1"/>
</dbReference>
<name>A0ABN2MK89_9MICO</name>
<dbReference type="InterPro" id="IPR004603">
    <property type="entry name" value="DNA_mismatch_endonuc_vsr"/>
</dbReference>
<evidence type="ECO:0000256" key="2">
    <source>
        <dbReference type="ARBA" id="ARBA00022759"/>
    </source>
</evidence>
<dbReference type="Pfam" id="PF04480">
    <property type="entry name" value="DUF559"/>
    <property type="match status" value="1"/>
</dbReference>
<keyword evidence="1" id="KW-0540">Nuclease</keyword>
<dbReference type="GO" id="GO:0004519">
    <property type="term" value="F:endonuclease activity"/>
    <property type="evidence" value="ECO:0007669"/>
    <property type="project" value="UniProtKB-KW"/>
</dbReference>
<reference evidence="8 9" key="1">
    <citation type="journal article" date="2019" name="Int. J. Syst. Evol. Microbiol.">
        <title>The Global Catalogue of Microorganisms (GCM) 10K type strain sequencing project: providing services to taxonomists for standard genome sequencing and annotation.</title>
        <authorList>
            <consortium name="The Broad Institute Genomics Platform"/>
            <consortium name="The Broad Institute Genome Sequencing Center for Infectious Disease"/>
            <person name="Wu L."/>
            <person name="Ma J."/>
        </authorList>
    </citation>
    <scope>NUCLEOTIDE SEQUENCE [LARGE SCALE GENOMIC DNA]</scope>
    <source>
        <strain evidence="8 9">JCM 14323</strain>
    </source>
</reference>
<dbReference type="Gene3D" id="3.40.960.10">
    <property type="entry name" value="VSR Endonuclease"/>
    <property type="match status" value="1"/>
</dbReference>
<evidence type="ECO:0000256" key="1">
    <source>
        <dbReference type="ARBA" id="ARBA00022722"/>
    </source>
</evidence>
<dbReference type="Proteomes" id="UP001501746">
    <property type="component" value="Unassembled WGS sequence"/>
</dbReference>
<evidence type="ECO:0000256" key="3">
    <source>
        <dbReference type="ARBA" id="ARBA00022763"/>
    </source>
</evidence>
<proteinExistence type="inferred from homology"/>
<evidence type="ECO:0000259" key="7">
    <source>
        <dbReference type="Pfam" id="PF04480"/>
    </source>
</evidence>
<evidence type="ECO:0000256" key="4">
    <source>
        <dbReference type="ARBA" id="ARBA00022801"/>
    </source>
</evidence>
<evidence type="ECO:0000313" key="8">
    <source>
        <dbReference type="EMBL" id="GAA1830260.1"/>
    </source>
</evidence>